<keyword evidence="6" id="KW-0694">RNA-binding</keyword>
<dbReference type="GO" id="GO:0019843">
    <property type="term" value="F:rRNA binding"/>
    <property type="evidence" value="ECO:0007669"/>
    <property type="project" value="UniProtKB-KW"/>
</dbReference>
<dbReference type="GO" id="GO:0005840">
    <property type="term" value="C:ribosome"/>
    <property type="evidence" value="ECO:0007669"/>
    <property type="project" value="UniProtKB-KW"/>
</dbReference>
<comment type="subunit">
    <text evidence="6">Part of the 50S ribosomal subunit.</text>
</comment>
<keyword evidence="3 5" id="KW-0687">Ribonucleoprotein</keyword>
<dbReference type="GO" id="GO:0003735">
    <property type="term" value="F:structural constituent of ribosome"/>
    <property type="evidence" value="ECO:0007669"/>
    <property type="project" value="InterPro"/>
</dbReference>
<accession>A0A1F7WU81</accession>
<dbReference type="Pfam" id="PF00237">
    <property type="entry name" value="Ribosomal_L22"/>
    <property type="match status" value="1"/>
</dbReference>
<dbReference type="InterPro" id="IPR036394">
    <property type="entry name" value="Ribosomal_uL22_sf"/>
</dbReference>
<dbReference type="InterPro" id="IPR001063">
    <property type="entry name" value="Ribosomal_uL22"/>
</dbReference>
<dbReference type="GO" id="GO:1990904">
    <property type="term" value="C:ribonucleoprotein complex"/>
    <property type="evidence" value="ECO:0007669"/>
    <property type="project" value="UniProtKB-KW"/>
</dbReference>
<evidence type="ECO:0000313" key="8">
    <source>
        <dbReference type="Proteomes" id="UP000178812"/>
    </source>
</evidence>
<comment type="caution">
    <text evidence="7">The sequence shown here is derived from an EMBL/GenBank/DDBJ whole genome shotgun (WGS) entry which is preliminary data.</text>
</comment>
<sequence length="77" mass="8599">MEFISTQRYIRVSPRKLREVAFMVKKLKPTDAIEMLPHSGKKAGLIILKAMKTSVANAVAKGADTDELTLKEIQVNE</sequence>
<evidence type="ECO:0000256" key="5">
    <source>
        <dbReference type="RuleBase" id="RU004005"/>
    </source>
</evidence>
<evidence type="ECO:0000313" key="7">
    <source>
        <dbReference type="EMBL" id="OGM05999.1"/>
    </source>
</evidence>
<name>A0A1F7WU81_9BACT</name>
<reference evidence="7 8" key="1">
    <citation type="journal article" date="2016" name="Nat. Commun.">
        <title>Thousands of microbial genomes shed light on interconnected biogeochemical processes in an aquifer system.</title>
        <authorList>
            <person name="Anantharaman K."/>
            <person name="Brown C.T."/>
            <person name="Hug L.A."/>
            <person name="Sharon I."/>
            <person name="Castelle C.J."/>
            <person name="Probst A.J."/>
            <person name="Thomas B.C."/>
            <person name="Singh A."/>
            <person name="Wilkins M.J."/>
            <person name="Karaoz U."/>
            <person name="Brodie E.L."/>
            <person name="Williams K.H."/>
            <person name="Hubbard S.S."/>
            <person name="Banfield J.F."/>
        </authorList>
    </citation>
    <scope>NUCLEOTIDE SEQUENCE [LARGE SCALE GENOMIC DNA]</scope>
</reference>
<organism evidence="7 8">
    <name type="scientific">Candidatus Woesebacteria bacterium GWB1_43_5</name>
    <dbReference type="NCBI Taxonomy" id="1802474"/>
    <lineage>
        <taxon>Bacteria</taxon>
        <taxon>Candidatus Woeseibacteriota</taxon>
    </lineage>
</organism>
<dbReference type="AlphaFoldDB" id="A0A1F7WU81"/>
<evidence type="ECO:0000256" key="3">
    <source>
        <dbReference type="ARBA" id="ARBA00023274"/>
    </source>
</evidence>
<keyword evidence="2 5" id="KW-0689">Ribosomal protein</keyword>
<protein>
    <recommendedName>
        <fullName evidence="4">50S ribosomal protein L22</fullName>
    </recommendedName>
</protein>
<evidence type="ECO:0000256" key="2">
    <source>
        <dbReference type="ARBA" id="ARBA00022980"/>
    </source>
</evidence>
<evidence type="ECO:0000256" key="4">
    <source>
        <dbReference type="ARBA" id="ARBA00035480"/>
    </source>
</evidence>
<dbReference type="Gene3D" id="3.90.470.10">
    <property type="entry name" value="Ribosomal protein L22/L17"/>
    <property type="match status" value="1"/>
</dbReference>
<comment type="similarity">
    <text evidence="1 5">Belongs to the universal ribosomal protein uL22 family.</text>
</comment>
<gene>
    <name evidence="7" type="ORF">A2125_01595</name>
</gene>
<evidence type="ECO:0000256" key="1">
    <source>
        <dbReference type="ARBA" id="ARBA00009451"/>
    </source>
</evidence>
<feature type="non-terminal residue" evidence="7">
    <location>
        <position position="77"/>
    </location>
</feature>
<dbReference type="EMBL" id="MGFM01000008">
    <property type="protein sequence ID" value="OGM05999.1"/>
    <property type="molecule type" value="Genomic_DNA"/>
</dbReference>
<evidence type="ECO:0000256" key="6">
    <source>
        <dbReference type="RuleBase" id="RU004006"/>
    </source>
</evidence>
<dbReference type="Proteomes" id="UP000178812">
    <property type="component" value="Unassembled WGS sequence"/>
</dbReference>
<dbReference type="GO" id="GO:0006412">
    <property type="term" value="P:translation"/>
    <property type="evidence" value="ECO:0007669"/>
    <property type="project" value="InterPro"/>
</dbReference>
<dbReference type="SUPFAM" id="SSF54843">
    <property type="entry name" value="Ribosomal protein L22"/>
    <property type="match status" value="1"/>
</dbReference>
<proteinExistence type="inferred from homology"/>
<keyword evidence="6" id="KW-0699">rRNA-binding</keyword>